<evidence type="ECO:0000313" key="11">
    <source>
        <dbReference type="EMBL" id="RCX16040.1"/>
    </source>
</evidence>
<dbReference type="Gene3D" id="3.30.420.40">
    <property type="match status" value="2"/>
</dbReference>
<keyword evidence="6 9" id="KW-0418">Kinase</keyword>
<dbReference type="AlphaFoldDB" id="A0A369B345"/>
<dbReference type="InterPro" id="IPR043129">
    <property type="entry name" value="ATPase_NBD"/>
</dbReference>
<dbReference type="PANTHER" id="PTHR21060">
    <property type="entry name" value="ACETATE KINASE"/>
    <property type="match status" value="1"/>
</dbReference>
<reference evidence="11 12" key="1">
    <citation type="submission" date="2018-07" db="EMBL/GenBank/DDBJ databases">
        <title>Genomic Encyclopedia of Type Strains, Phase IV (KMG-IV): sequencing the most valuable type-strain genomes for metagenomic binning, comparative biology and taxonomic classification.</title>
        <authorList>
            <person name="Goeker M."/>
        </authorList>
    </citation>
    <scope>NUCLEOTIDE SEQUENCE [LARGE SCALE GENOMIC DNA]</scope>
    <source>
        <strain evidence="11 12">DSM 27016</strain>
    </source>
</reference>
<evidence type="ECO:0000256" key="8">
    <source>
        <dbReference type="ARBA" id="ARBA00048596"/>
    </source>
</evidence>
<dbReference type="NCBIfam" id="TIGR02707">
    <property type="entry name" value="butyr_kinase"/>
    <property type="match status" value="1"/>
</dbReference>
<comment type="catalytic activity">
    <reaction evidence="8 9">
        <text>butanoate + ATP = butanoyl phosphate + ADP</text>
        <dbReference type="Rhea" id="RHEA:13585"/>
        <dbReference type="ChEBI" id="CHEBI:17968"/>
        <dbReference type="ChEBI" id="CHEBI:30616"/>
        <dbReference type="ChEBI" id="CHEBI:58079"/>
        <dbReference type="ChEBI" id="CHEBI:456216"/>
        <dbReference type="EC" id="2.7.2.7"/>
    </reaction>
</comment>
<comment type="caution">
    <text evidence="11">The sequence shown here is derived from an EMBL/GenBank/DDBJ whole genome shotgun (WGS) entry which is preliminary data.</text>
</comment>
<evidence type="ECO:0000256" key="4">
    <source>
        <dbReference type="ARBA" id="ARBA00022679"/>
    </source>
</evidence>
<dbReference type="InterPro" id="IPR011245">
    <property type="entry name" value="Butyrate_kin"/>
</dbReference>
<gene>
    <name evidence="9" type="primary">buk</name>
    <name evidence="11" type="ORF">DFR58_11221</name>
</gene>
<evidence type="ECO:0000256" key="3">
    <source>
        <dbReference type="ARBA" id="ARBA00022490"/>
    </source>
</evidence>
<comment type="similarity">
    <text evidence="2 9 10">Belongs to the acetokinase family.</text>
</comment>
<evidence type="ECO:0000256" key="1">
    <source>
        <dbReference type="ARBA" id="ARBA00004496"/>
    </source>
</evidence>
<proteinExistence type="inferred from homology"/>
<dbReference type="EC" id="2.7.2.7" evidence="9"/>
<dbReference type="NCBIfam" id="NF002834">
    <property type="entry name" value="PRK03011.1-5"/>
    <property type="match status" value="1"/>
</dbReference>
<dbReference type="Proteomes" id="UP000253034">
    <property type="component" value="Unassembled WGS sequence"/>
</dbReference>
<dbReference type="GO" id="GO:0005524">
    <property type="term" value="F:ATP binding"/>
    <property type="evidence" value="ECO:0007669"/>
    <property type="project" value="UniProtKB-KW"/>
</dbReference>
<dbReference type="GO" id="GO:0047761">
    <property type="term" value="F:butyrate kinase activity"/>
    <property type="evidence" value="ECO:0007669"/>
    <property type="project" value="UniProtKB-UniRule"/>
</dbReference>
<dbReference type="InterPro" id="IPR000890">
    <property type="entry name" value="Aliphatic_acid_kin_short-chain"/>
</dbReference>
<keyword evidence="4 9" id="KW-0808">Transferase</keyword>
<dbReference type="CDD" id="cd24011">
    <property type="entry name" value="ASKHA_NBD_BK"/>
    <property type="match status" value="1"/>
</dbReference>
<dbReference type="PIRSF" id="PIRSF036458">
    <property type="entry name" value="Butyrate_kin"/>
    <property type="match status" value="1"/>
</dbReference>
<evidence type="ECO:0000256" key="2">
    <source>
        <dbReference type="ARBA" id="ARBA00008748"/>
    </source>
</evidence>
<organism evidence="11 12">
    <name type="scientific">Anaerobacterium chartisolvens</name>
    <dbReference type="NCBI Taxonomy" id="1297424"/>
    <lineage>
        <taxon>Bacteria</taxon>
        <taxon>Bacillati</taxon>
        <taxon>Bacillota</taxon>
        <taxon>Clostridia</taxon>
        <taxon>Eubacteriales</taxon>
        <taxon>Oscillospiraceae</taxon>
        <taxon>Anaerobacterium</taxon>
    </lineage>
</organism>
<comment type="subcellular location">
    <subcellularLocation>
        <location evidence="1 9">Cytoplasm</location>
    </subcellularLocation>
</comment>
<keyword evidence="3 9" id="KW-0963">Cytoplasm</keyword>
<dbReference type="EMBL" id="QPJT01000012">
    <property type="protein sequence ID" value="RCX16040.1"/>
    <property type="molecule type" value="Genomic_DNA"/>
</dbReference>
<evidence type="ECO:0000256" key="7">
    <source>
        <dbReference type="ARBA" id="ARBA00022840"/>
    </source>
</evidence>
<keyword evidence="12" id="KW-1185">Reference proteome</keyword>
<dbReference type="SUPFAM" id="SSF53067">
    <property type="entry name" value="Actin-like ATPase domain"/>
    <property type="match status" value="2"/>
</dbReference>
<evidence type="ECO:0000256" key="10">
    <source>
        <dbReference type="RuleBase" id="RU003835"/>
    </source>
</evidence>
<dbReference type="GO" id="GO:0006083">
    <property type="term" value="P:acetate metabolic process"/>
    <property type="evidence" value="ECO:0007669"/>
    <property type="project" value="TreeGrafter"/>
</dbReference>
<protein>
    <recommendedName>
        <fullName evidence="9">Probable butyrate kinase</fullName>
        <shortName evidence="9">BK</shortName>
        <ecNumber evidence="9">2.7.2.7</ecNumber>
    </recommendedName>
    <alternativeName>
        <fullName evidence="9">Branched-chain carboxylic acid kinase</fullName>
    </alternativeName>
</protein>
<sequence length="376" mass="40836">MKGISMDKKYKLFAINPGSTSTKVALFENDRLIFSSNVSHDASKLKEFPEISDQFDYRKETILSELEKSSISLEGTNAFVGRGGGLVSLSGGTYTINETLLNHARVGFTVKHPAILGSQLAYDFACTYGGEAYVVNPPDVDEFDSIARVTGMSEVFRESRIHALNQKEIGIRYAVGIGKSYEEVNLVIAHIGGGVSVTAHRRGLMVDSNDIVNGDGPMAPTRAGSIPANALIKMCFSGKFTEKEMYARITKSGGLVDHLGTSDVKEILGRIEEGDQYAKLIYDAMIYQIAKNIGAYATVLKGNVDVIILTGGIANDRYLVEQVTERVKYIAPVKVMAGEFEMEALASGALRVLTGVEEAKDYTGIPVWSSFEKNAI</sequence>
<dbReference type="PROSITE" id="PS01076">
    <property type="entry name" value="ACETATE_KINASE_2"/>
    <property type="match status" value="1"/>
</dbReference>
<name>A0A369B345_9FIRM</name>
<evidence type="ECO:0000256" key="5">
    <source>
        <dbReference type="ARBA" id="ARBA00022741"/>
    </source>
</evidence>
<dbReference type="HAMAP" id="MF_00542">
    <property type="entry name" value="Butyrate_kinase"/>
    <property type="match status" value="1"/>
</dbReference>
<dbReference type="GO" id="GO:0005737">
    <property type="term" value="C:cytoplasm"/>
    <property type="evidence" value="ECO:0007669"/>
    <property type="project" value="UniProtKB-SubCell"/>
</dbReference>
<dbReference type="Pfam" id="PF00871">
    <property type="entry name" value="Acetate_kinase"/>
    <property type="match status" value="1"/>
</dbReference>
<keyword evidence="5 9" id="KW-0547">Nucleotide-binding</keyword>
<dbReference type="PRINTS" id="PR00471">
    <property type="entry name" value="ACETATEKNASE"/>
</dbReference>
<dbReference type="PANTHER" id="PTHR21060:SF3">
    <property type="entry name" value="BUTYRATE KINASE 2-RELATED"/>
    <property type="match status" value="1"/>
</dbReference>
<accession>A0A369B345</accession>
<dbReference type="InterPro" id="IPR023865">
    <property type="entry name" value="Aliphatic_acid_kinase_CS"/>
</dbReference>
<dbReference type="GO" id="GO:0008776">
    <property type="term" value="F:acetate kinase activity"/>
    <property type="evidence" value="ECO:0007669"/>
    <property type="project" value="TreeGrafter"/>
</dbReference>
<evidence type="ECO:0000256" key="6">
    <source>
        <dbReference type="ARBA" id="ARBA00022777"/>
    </source>
</evidence>
<evidence type="ECO:0000313" key="12">
    <source>
        <dbReference type="Proteomes" id="UP000253034"/>
    </source>
</evidence>
<keyword evidence="7 9" id="KW-0067">ATP-binding</keyword>
<evidence type="ECO:0000256" key="9">
    <source>
        <dbReference type="HAMAP-Rule" id="MF_00542"/>
    </source>
</evidence>